<name>A0A6H5I1I8_9HYME</name>
<organism evidence="6 7">
    <name type="scientific">Trichogramma brassicae</name>
    <dbReference type="NCBI Taxonomy" id="86971"/>
    <lineage>
        <taxon>Eukaryota</taxon>
        <taxon>Metazoa</taxon>
        <taxon>Ecdysozoa</taxon>
        <taxon>Arthropoda</taxon>
        <taxon>Hexapoda</taxon>
        <taxon>Insecta</taxon>
        <taxon>Pterygota</taxon>
        <taxon>Neoptera</taxon>
        <taxon>Endopterygota</taxon>
        <taxon>Hymenoptera</taxon>
        <taxon>Apocrita</taxon>
        <taxon>Proctotrupomorpha</taxon>
        <taxon>Chalcidoidea</taxon>
        <taxon>Trichogrammatidae</taxon>
        <taxon>Trichogramma</taxon>
    </lineage>
</organism>
<feature type="repeat" description="ANK" evidence="3">
    <location>
        <begin position="461"/>
        <end position="493"/>
    </location>
</feature>
<dbReference type="Pfam" id="PF00075">
    <property type="entry name" value="RNase_H"/>
    <property type="match status" value="1"/>
</dbReference>
<feature type="repeat" description="ANK" evidence="3">
    <location>
        <begin position="494"/>
        <end position="526"/>
    </location>
</feature>
<dbReference type="EMBL" id="CADCXV010000102">
    <property type="protein sequence ID" value="CAB0028251.1"/>
    <property type="molecule type" value="Genomic_DNA"/>
</dbReference>
<feature type="repeat" description="ANK" evidence="3">
    <location>
        <begin position="296"/>
        <end position="328"/>
    </location>
</feature>
<dbReference type="InterPro" id="IPR012337">
    <property type="entry name" value="RNaseH-like_sf"/>
</dbReference>
<feature type="compositionally biased region" description="Polar residues" evidence="4">
    <location>
        <begin position="789"/>
        <end position="798"/>
    </location>
</feature>
<keyword evidence="2 3" id="KW-0040">ANK repeat</keyword>
<dbReference type="AlphaFoldDB" id="A0A6H5I1I8"/>
<feature type="repeat" description="ANK" evidence="3">
    <location>
        <begin position="197"/>
        <end position="229"/>
    </location>
</feature>
<dbReference type="SUPFAM" id="SSF53098">
    <property type="entry name" value="Ribonuclease H-like"/>
    <property type="match status" value="1"/>
</dbReference>
<keyword evidence="1" id="KW-0677">Repeat</keyword>
<feature type="repeat" description="ANK" evidence="3">
    <location>
        <begin position="362"/>
        <end position="394"/>
    </location>
</feature>
<feature type="compositionally biased region" description="Basic residues" evidence="4">
    <location>
        <begin position="776"/>
        <end position="788"/>
    </location>
</feature>
<feature type="repeat" description="ANK" evidence="3">
    <location>
        <begin position="230"/>
        <end position="262"/>
    </location>
</feature>
<feature type="compositionally biased region" description="Polar residues" evidence="4">
    <location>
        <begin position="759"/>
        <end position="772"/>
    </location>
</feature>
<dbReference type="InterPro" id="IPR036397">
    <property type="entry name" value="RNaseH_sf"/>
</dbReference>
<feature type="domain" description="RNase H type-1" evidence="5">
    <location>
        <begin position="623"/>
        <end position="762"/>
    </location>
</feature>
<dbReference type="SUPFAM" id="SSF48403">
    <property type="entry name" value="Ankyrin repeat"/>
    <property type="match status" value="2"/>
</dbReference>
<dbReference type="GO" id="GO:0003676">
    <property type="term" value="F:nucleic acid binding"/>
    <property type="evidence" value="ECO:0007669"/>
    <property type="project" value="InterPro"/>
</dbReference>
<dbReference type="PANTHER" id="PTHR24171:SF11">
    <property type="entry name" value="26S PROTEASOME NON-ATPASE REGULATORY SUBUNIT 10"/>
    <property type="match status" value="1"/>
</dbReference>
<evidence type="ECO:0000313" key="6">
    <source>
        <dbReference type="EMBL" id="CAB0028251.1"/>
    </source>
</evidence>
<dbReference type="Pfam" id="PF00023">
    <property type="entry name" value="Ank"/>
    <property type="match status" value="2"/>
</dbReference>
<evidence type="ECO:0000256" key="2">
    <source>
        <dbReference type="ARBA" id="ARBA00023043"/>
    </source>
</evidence>
<dbReference type="Gene3D" id="3.30.420.10">
    <property type="entry name" value="Ribonuclease H-like superfamily/Ribonuclease H"/>
    <property type="match status" value="1"/>
</dbReference>
<feature type="repeat" description="ANK" evidence="3">
    <location>
        <begin position="428"/>
        <end position="460"/>
    </location>
</feature>
<evidence type="ECO:0000256" key="1">
    <source>
        <dbReference type="ARBA" id="ARBA00022737"/>
    </source>
</evidence>
<evidence type="ECO:0000256" key="4">
    <source>
        <dbReference type="SAM" id="MobiDB-lite"/>
    </source>
</evidence>
<dbReference type="OrthoDB" id="20872at2759"/>
<feature type="region of interest" description="Disordered" evidence="4">
    <location>
        <begin position="759"/>
        <end position="798"/>
    </location>
</feature>
<dbReference type="GO" id="GO:0004523">
    <property type="term" value="F:RNA-DNA hybrid ribonuclease activity"/>
    <property type="evidence" value="ECO:0007669"/>
    <property type="project" value="InterPro"/>
</dbReference>
<gene>
    <name evidence="6" type="ORF">TBRA_LOCUS458</name>
</gene>
<keyword evidence="7" id="KW-1185">Reference proteome</keyword>
<dbReference type="CDD" id="cd09276">
    <property type="entry name" value="Rnase_HI_RT_non_LTR"/>
    <property type="match status" value="1"/>
</dbReference>
<dbReference type="SMART" id="SM00248">
    <property type="entry name" value="ANK"/>
    <property type="match status" value="13"/>
</dbReference>
<dbReference type="Pfam" id="PF13637">
    <property type="entry name" value="Ank_4"/>
    <property type="match status" value="2"/>
</dbReference>
<dbReference type="PANTHER" id="PTHR24171">
    <property type="entry name" value="ANKYRIN REPEAT DOMAIN-CONTAINING PROTEIN 39-RELATED"/>
    <property type="match status" value="1"/>
</dbReference>
<feature type="repeat" description="ANK" evidence="3">
    <location>
        <begin position="329"/>
        <end position="361"/>
    </location>
</feature>
<feature type="repeat" description="ANK" evidence="3">
    <location>
        <begin position="527"/>
        <end position="559"/>
    </location>
</feature>
<evidence type="ECO:0000313" key="7">
    <source>
        <dbReference type="Proteomes" id="UP000479190"/>
    </source>
</evidence>
<sequence length="798" mass="89886">MWFDKDGQMWVDWSYVAAKLDLQEEHLDTAERFQKACISYATTENEEDRFSFFKEICDEVENWKCNHLFLRDILQDEVMELILSAAVRYCDLGHEELGKRFILFVANSGYKDQPRVGWNGKLVSRRNTPLHDAAAYQFPGWDSVAYQLFRIYDCTEVNYANRTEMTHLHVACMAGCYNVVEKFLEKGQDVNLLDPLTGDSLLHGAVEFEEKSVAKLLLSKGADLTCTNKKGSTPLERALQKDSEKMAKLLLSNGADPNSANKEGMTPLEWALKHDKEKMAKLLLSKGADLNRTNKEGLTPLEWSLQQDNEKMVKLLLSEGTDPNRTNKEGLTPLEWALQQDNEKMAKLLLSKGADLNRTNKEGLTPLEWALQQDNEKMAKLLMSNGADLNRTNKEGLTPLEWALQQDNEKMVKLLLSEGTDPNRTNKEGLTPLERALNQGNEKMAKLLISNGADLNRTNKEGLTPLEWALQQDNEKMVKLLLSEGTDPNRTNKEGLTPLERALQQGNEKMAKLLLSNGADLNRTNKEGLTPLEWALQQDNEKMAKLLMSNGADPNWANKEGSTPLQHDNKKMAKLLLTKRADSNSAKSYKTFPVVDLKFGLKVKESQWTDDPNDLVRRYIEDNRGAQAIFTDGSKCEGAPHVGAAAYVACNDDTGREGIRISVSIDRKFTASQAECEGILVALKHCCSCSGKDFLIFSDSMKALQKLDSRKRSNGRIEEIKKLYRTYVEKNPDNFMKFVWIPGHFGIEGNAIADGIAKTATQGTPKQNQSGEGSVKRRRRKVRKRGKSTKLQPQSQDK</sequence>
<dbReference type="Gene3D" id="1.25.40.20">
    <property type="entry name" value="Ankyrin repeat-containing domain"/>
    <property type="match status" value="2"/>
</dbReference>
<reference evidence="6 7" key="1">
    <citation type="submission" date="2020-02" db="EMBL/GenBank/DDBJ databases">
        <authorList>
            <person name="Ferguson B K."/>
        </authorList>
    </citation>
    <scope>NUCLEOTIDE SEQUENCE [LARGE SCALE GENOMIC DNA]</scope>
</reference>
<feature type="repeat" description="ANK" evidence="3">
    <location>
        <begin position="395"/>
        <end position="427"/>
    </location>
</feature>
<dbReference type="Pfam" id="PF12796">
    <property type="entry name" value="Ank_2"/>
    <property type="match status" value="2"/>
</dbReference>
<protein>
    <recommendedName>
        <fullName evidence="5">RNase H type-1 domain-containing protein</fullName>
    </recommendedName>
</protein>
<feature type="repeat" description="ANK" evidence="3">
    <location>
        <begin position="163"/>
        <end position="195"/>
    </location>
</feature>
<dbReference type="PROSITE" id="PS50297">
    <property type="entry name" value="ANK_REP_REGION"/>
    <property type="match status" value="12"/>
</dbReference>
<feature type="repeat" description="ANK" evidence="3">
    <location>
        <begin position="263"/>
        <end position="295"/>
    </location>
</feature>
<evidence type="ECO:0000256" key="3">
    <source>
        <dbReference type="PROSITE-ProRule" id="PRU00023"/>
    </source>
</evidence>
<accession>A0A6H5I1I8</accession>
<dbReference type="PROSITE" id="PS50088">
    <property type="entry name" value="ANK_REPEAT"/>
    <property type="match status" value="12"/>
</dbReference>
<dbReference type="Proteomes" id="UP000479190">
    <property type="component" value="Unassembled WGS sequence"/>
</dbReference>
<dbReference type="InterPro" id="IPR002110">
    <property type="entry name" value="Ankyrin_rpt"/>
</dbReference>
<dbReference type="InterPro" id="IPR002156">
    <property type="entry name" value="RNaseH_domain"/>
</dbReference>
<dbReference type="PROSITE" id="PS50879">
    <property type="entry name" value="RNASE_H_1"/>
    <property type="match status" value="1"/>
</dbReference>
<dbReference type="InterPro" id="IPR036770">
    <property type="entry name" value="Ankyrin_rpt-contain_sf"/>
</dbReference>
<evidence type="ECO:0000259" key="5">
    <source>
        <dbReference type="PROSITE" id="PS50879"/>
    </source>
</evidence>
<proteinExistence type="predicted"/>